<proteinExistence type="inferred from homology"/>
<evidence type="ECO:0000256" key="1">
    <source>
        <dbReference type="ARBA" id="ARBA00005771"/>
    </source>
</evidence>
<evidence type="ECO:0000313" key="8">
    <source>
        <dbReference type="RefSeq" id="XP_023391662.1"/>
    </source>
</evidence>
<dbReference type="EC" id="2.8.2.-" evidence="4"/>
<dbReference type="GeneID" id="105298083"/>
<dbReference type="Pfam" id="PF00685">
    <property type="entry name" value="Sulfotransfer_1"/>
    <property type="match status" value="2"/>
</dbReference>
<dbReference type="Proteomes" id="UP000515202">
    <property type="component" value="Unplaced"/>
</dbReference>
<dbReference type="AlphaFoldDB" id="A0A6P6CWG8"/>
<reference evidence="8" key="1">
    <citation type="submission" date="2025-08" db="UniProtKB">
        <authorList>
            <consortium name="RefSeq"/>
        </authorList>
    </citation>
    <scope>IDENTIFICATION</scope>
    <source>
        <tissue evidence="8">Kidney</tissue>
    </source>
</reference>
<feature type="domain" description="Sulfotransferase" evidence="6">
    <location>
        <begin position="54"/>
        <end position="166"/>
    </location>
</feature>
<comment type="similarity">
    <text evidence="1 4">Belongs to the sulfotransferase 1 family.</text>
</comment>
<feature type="domain" description="Sulfotransferase" evidence="6">
    <location>
        <begin position="417"/>
        <end position="492"/>
    </location>
</feature>
<dbReference type="SUPFAM" id="SSF52540">
    <property type="entry name" value="P-loop containing nucleoside triphosphate hydrolases"/>
    <property type="match status" value="2"/>
</dbReference>
<accession>A0A6P6CWG8</accession>
<dbReference type="InterPro" id="IPR027417">
    <property type="entry name" value="P-loop_NTPase"/>
</dbReference>
<evidence type="ECO:0000313" key="7">
    <source>
        <dbReference type="Proteomes" id="UP000515202"/>
    </source>
</evidence>
<evidence type="ECO:0000256" key="2">
    <source>
        <dbReference type="ARBA" id="ARBA00022679"/>
    </source>
</evidence>
<dbReference type="InterPro" id="IPR000863">
    <property type="entry name" value="Sulfotransferase_dom"/>
</dbReference>
<dbReference type="RefSeq" id="XP_023391662.1">
    <property type="nucleotide sequence ID" value="XM_023535894.1"/>
</dbReference>
<organism evidence="7 8">
    <name type="scientific">Pteropus vampyrus</name>
    <name type="common">Large flying fox</name>
    <dbReference type="NCBI Taxonomy" id="132908"/>
    <lineage>
        <taxon>Eukaryota</taxon>
        <taxon>Metazoa</taxon>
        <taxon>Chordata</taxon>
        <taxon>Craniata</taxon>
        <taxon>Vertebrata</taxon>
        <taxon>Euteleostomi</taxon>
        <taxon>Mammalia</taxon>
        <taxon>Eutheria</taxon>
        <taxon>Laurasiatheria</taxon>
        <taxon>Chiroptera</taxon>
        <taxon>Yinpterochiroptera</taxon>
        <taxon>Pteropodoidea</taxon>
        <taxon>Pteropodidae</taxon>
        <taxon>Pteropodinae</taxon>
        <taxon>Pteropus</taxon>
    </lineage>
</organism>
<dbReference type="GO" id="GO:0008146">
    <property type="term" value="F:sulfotransferase activity"/>
    <property type="evidence" value="ECO:0007669"/>
    <property type="project" value="InterPro"/>
</dbReference>
<evidence type="ECO:0000259" key="6">
    <source>
        <dbReference type="Pfam" id="PF00685"/>
    </source>
</evidence>
<dbReference type="KEGG" id="pvp:105298083"/>
<feature type="compositionally biased region" description="Gly residues" evidence="5">
    <location>
        <begin position="279"/>
        <end position="290"/>
    </location>
</feature>
<dbReference type="PANTHER" id="PTHR11783">
    <property type="entry name" value="SULFOTRANSFERASE SULT"/>
    <property type="match status" value="1"/>
</dbReference>
<evidence type="ECO:0000256" key="5">
    <source>
        <dbReference type="SAM" id="MobiDB-lite"/>
    </source>
</evidence>
<evidence type="ECO:0000256" key="4">
    <source>
        <dbReference type="RuleBase" id="RU361155"/>
    </source>
</evidence>
<feature type="region of interest" description="Disordered" evidence="5">
    <location>
        <begin position="270"/>
        <end position="290"/>
    </location>
</feature>
<keyword evidence="7" id="KW-1185">Reference proteome</keyword>
<dbReference type="OrthoDB" id="205623at2759"/>
<keyword evidence="2 4" id="KW-0808">Transferase</keyword>
<dbReference type="Gene3D" id="3.40.50.300">
    <property type="entry name" value="P-loop containing nucleotide triphosphate hydrolases"/>
    <property type="match status" value="2"/>
</dbReference>
<evidence type="ECO:0000256" key="3">
    <source>
        <dbReference type="ARBA" id="ARBA00048219"/>
    </source>
</evidence>
<name>A0A6P6CWG8_PTEVA</name>
<protein>
    <recommendedName>
        <fullName evidence="4">Sulfotransferase</fullName>
        <ecNumber evidence="4">2.8.2.-</ecNumber>
    </recommendedName>
</protein>
<comment type="catalytic activity">
    <reaction evidence="3">
        <text>4-ethylphenol + 3'-phosphoadenylyl sulfate = 4-ethylphenyl sulfate + adenosine 3',5'-bisphosphate + H(+)</text>
        <dbReference type="Rhea" id="RHEA:70607"/>
        <dbReference type="ChEBI" id="CHEBI:15378"/>
        <dbReference type="ChEBI" id="CHEBI:49584"/>
        <dbReference type="ChEBI" id="CHEBI:58339"/>
        <dbReference type="ChEBI" id="CHEBI:58343"/>
        <dbReference type="ChEBI" id="CHEBI:133681"/>
    </reaction>
    <physiologicalReaction direction="left-to-right" evidence="3">
        <dbReference type="Rhea" id="RHEA:70608"/>
    </physiologicalReaction>
</comment>
<gene>
    <name evidence="8" type="primary">SULT4A1</name>
</gene>
<sequence length="500" mass="54594">MGMERGDQLGEDRAQLALEEALAEPVFGLRSRCHPGADPWASSEHRFVGPLVPGTSLLQEVVYLVSQGADPDEIGLMNIDEQLPVLEYPQPGLDIIKELTSPRLIKSHLPYRFLPSDLHSGDSKVIYMARNPKDLVVAYYQFHRSLRTMSYRGTFQEFCRRFMNDKRECVSPHGRPARPGLVLRPQPPQPGRFPAGAEGWPSGPERCTCVLNARQPGRRRFCPHPLVEEAAQKGSCLQGLVFGRGVGTQWTDRAASDSGRQLHKQLLLQSSSWSRARGEGTGTPGVEGGEAGGGGWSPDWGAAGHVQNSRSSCEAFSPAACEKSLTGWVAVLRPDPGMLALCHGTWPVATAHEAVSHSVPASGFPRGPRCGLQVCRGPWAVPQPLDFISRPVLELRKVSGAASAISAGPPLSALAFQDLVTMVEQLARFLGVSCDKAQLEALIEHCHQLVDQCCNAEALPVGRGRVGLWKDIFTVSMNEKFDLVYKQKMGKCDLTFDFYL</sequence>
<dbReference type="CTD" id="25830"/>